<organism evidence="6 7">
    <name type="scientific">Actinomadura namibiensis</name>
    <dbReference type="NCBI Taxonomy" id="182080"/>
    <lineage>
        <taxon>Bacteria</taxon>
        <taxon>Bacillati</taxon>
        <taxon>Actinomycetota</taxon>
        <taxon>Actinomycetes</taxon>
        <taxon>Streptosporangiales</taxon>
        <taxon>Thermomonosporaceae</taxon>
        <taxon>Actinomadura</taxon>
    </lineage>
</organism>
<dbReference type="SUPFAM" id="SSF53335">
    <property type="entry name" value="S-adenosyl-L-methionine-dependent methyltransferases"/>
    <property type="match status" value="1"/>
</dbReference>
<evidence type="ECO:0000313" key="6">
    <source>
        <dbReference type="EMBL" id="MBA8953932.1"/>
    </source>
</evidence>
<keyword evidence="7" id="KW-1185">Reference proteome</keyword>
<keyword evidence="2" id="KW-0808">Transferase</keyword>
<keyword evidence="3" id="KW-0949">S-adenosyl-L-methionine</keyword>
<dbReference type="PROSITE" id="PS00095">
    <property type="entry name" value="C5_MTASE_2"/>
    <property type="match status" value="1"/>
</dbReference>
<dbReference type="GO" id="GO:0008168">
    <property type="term" value="F:methyltransferase activity"/>
    <property type="evidence" value="ECO:0007669"/>
    <property type="project" value="UniProtKB-KW"/>
</dbReference>
<sequence>MGRYGIRHGQYVYRCPHHSCRGRIVEPQALPALAAIDWSLPGVRIGERAELGMDPLAEATLDRIRAGLRKYAVPILSPAGGTWRDQAAPATAPMPTRTTRENDGIAVPPQGPPLLVPVEGRPGKTAASAAGPMRTQTARNETGVAWPPFLVPLRGGGDKQRACGIDQPLRAVTSGGNHHGLVLAEPALPASVTGQRHLLVPYNGNGHARPVTDSLGTQPTRDRWSLVTGLPTETVAEVAAEVAAEVDLDQVRFRMLEPHEIKRAMAFADDYVLCGTAKRDLVRQLGNAVTPPVAELIVSALVECLSGEDLDTA</sequence>
<dbReference type="Gene3D" id="3.90.120.10">
    <property type="entry name" value="DNA Methylase, subunit A, domain 2"/>
    <property type="match status" value="1"/>
</dbReference>
<evidence type="ECO:0000313" key="7">
    <source>
        <dbReference type="Proteomes" id="UP000572680"/>
    </source>
</evidence>
<evidence type="ECO:0000256" key="4">
    <source>
        <dbReference type="ARBA" id="ARBA00022747"/>
    </source>
</evidence>
<feature type="region of interest" description="Disordered" evidence="5">
    <location>
        <begin position="84"/>
        <end position="108"/>
    </location>
</feature>
<dbReference type="GO" id="GO:0032259">
    <property type="term" value="P:methylation"/>
    <property type="evidence" value="ECO:0007669"/>
    <property type="project" value="UniProtKB-KW"/>
</dbReference>
<dbReference type="InterPro" id="IPR029063">
    <property type="entry name" value="SAM-dependent_MTases_sf"/>
</dbReference>
<dbReference type="GO" id="GO:0009307">
    <property type="term" value="P:DNA restriction-modification system"/>
    <property type="evidence" value="ECO:0007669"/>
    <property type="project" value="UniProtKB-KW"/>
</dbReference>
<dbReference type="RefSeq" id="WP_220509889.1">
    <property type="nucleotide sequence ID" value="NZ_BAAALP010000001.1"/>
</dbReference>
<dbReference type="EMBL" id="JACJIA010000008">
    <property type="protein sequence ID" value="MBA8953932.1"/>
    <property type="molecule type" value="Genomic_DNA"/>
</dbReference>
<comment type="caution">
    <text evidence="6">The sequence shown here is derived from an EMBL/GenBank/DDBJ whole genome shotgun (WGS) entry which is preliminary data.</text>
</comment>
<gene>
    <name evidence="6" type="ORF">HNR61_005586</name>
</gene>
<evidence type="ECO:0000256" key="2">
    <source>
        <dbReference type="ARBA" id="ARBA00022679"/>
    </source>
</evidence>
<reference evidence="6 7" key="1">
    <citation type="submission" date="2020-08" db="EMBL/GenBank/DDBJ databases">
        <title>Genomic Encyclopedia of Type Strains, Phase IV (KMG-IV): sequencing the most valuable type-strain genomes for metagenomic binning, comparative biology and taxonomic classification.</title>
        <authorList>
            <person name="Goeker M."/>
        </authorList>
    </citation>
    <scope>NUCLEOTIDE SEQUENCE [LARGE SCALE GENOMIC DNA]</scope>
    <source>
        <strain evidence="6 7">DSM 44197</strain>
    </source>
</reference>
<evidence type="ECO:0000256" key="5">
    <source>
        <dbReference type="SAM" id="MobiDB-lite"/>
    </source>
</evidence>
<evidence type="ECO:0000256" key="3">
    <source>
        <dbReference type="ARBA" id="ARBA00022691"/>
    </source>
</evidence>
<feature type="compositionally biased region" description="Low complexity" evidence="5">
    <location>
        <begin position="87"/>
        <end position="97"/>
    </location>
</feature>
<dbReference type="Pfam" id="PF00145">
    <property type="entry name" value="DNA_methylase"/>
    <property type="match status" value="1"/>
</dbReference>
<keyword evidence="4" id="KW-0680">Restriction system</keyword>
<keyword evidence="1" id="KW-0489">Methyltransferase</keyword>
<accession>A0A7W3LTG1</accession>
<dbReference type="InterPro" id="IPR031303">
    <property type="entry name" value="C5_meth_CS"/>
</dbReference>
<dbReference type="InterPro" id="IPR001525">
    <property type="entry name" value="C5_MeTfrase"/>
</dbReference>
<dbReference type="AlphaFoldDB" id="A0A7W3LTG1"/>
<protein>
    <recommendedName>
        <fullName evidence="8">DNA (cytosine-5-)-methyltransferase</fullName>
    </recommendedName>
</protein>
<dbReference type="Proteomes" id="UP000572680">
    <property type="component" value="Unassembled WGS sequence"/>
</dbReference>
<evidence type="ECO:0000256" key="1">
    <source>
        <dbReference type="ARBA" id="ARBA00022603"/>
    </source>
</evidence>
<name>A0A7W3LTG1_ACTNM</name>
<evidence type="ECO:0008006" key="8">
    <source>
        <dbReference type="Google" id="ProtNLM"/>
    </source>
</evidence>
<proteinExistence type="predicted"/>